<evidence type="ECO:0000313" key="1">
    <source>
        <dbReference type="EMBL" id="OQB42509.1"/>
    </source>
</evidence>
<protein>
    <submittedName>
        <fullName evidence="1">Uncharacterized protein</fullName>
    </submittedName>
</protein>
<organism evidence="1">
    <name type="scientific">candidate division CPR1 bacterium ADurb.Bin160</name>
    <dbReference type="NCBI Taxonomy" id="1852826"/>
    <lineage>
        <taxon>Bacteria</taxon>
        <taxon>candidate division CPR1</taxon>
    </lineage>
</organism>
<sequence length="86" mass="9764">MGKGEILTYMTLDSRVKNVSATNLELNGIIYKIFEDNTSPSKRFYERLSDKITFFYDSINNTIDMSNSTGSESAMSNLISLKEYIS</sequence>
<comment type="caution">
    <text evidence="1">The sequence shown here is derived from an EMBL/GenBank/DDBJ whole genome shotgun (WGS) entry which is preliminary data.</text>
</comment>
<reference evidence="1" key="1">
    <citation type="submission" date="2017-02" db="EMBL/GenBank/DDBJ databases">
        <title>Delving into the versatile metabolic prowess of the omnipresent phylum Bacteroidetes.</title>
        <authorList>
            <person name="Nobu M.K."/>
            <person name="Mei R."/>
            <person name="Narihiro T."/>
            <person name="Kuroda K."/>
            <person name="Liu W.-T."/>
        </authorList>
    </citation>
    <scope>NUCLEOTIDE SEQUENCE</scope>
    <source>
        <strain evidence="1">ADurb.Bin160</strain>
    </source>
</reference>
<proteinExistence type="predicted"/>
<gene>
    <name evidence="1" type="ORF">BWY04_00209</name>
</gene>
<dbReference type="Proteomes" id="UP000485621">
    <property type="component" value="Unassembled WGS sequence"/>
</dbReference>
<name>A0A1V5ZQF4_9BACT</name>
<dbReference type="EMBL" id="MWDB01000002">
    <property type="protein sequence ID" value="OQB42509.1"/>
    <property type="molecule type" value="Genomic_DNA"/>
</dbReference>
<dbReference type="AlphaFoldDB" id="A0A1V5ZQF4"/>
<accession>A0A1V5ZQF4</accession>